<proteinExistence type="predicted"/>
<evidence type="ECO:0000313" key="1">
    <source>
        <dbReference type="EMBL" id="KKM81746.1"/>
    </source>
</evidence>
<accession>A0A0F9L3Q3</accession>
<comment type="caution">
    <text evidence="1">The sequence shown here is derived from an EMBL/GenBank/DDBJ whole genome shotgun (WGS) entry which is preliminary data.</text>
</comment>
<organism evidence="1">
    <name type="scientific">marine sediment metagenome</name>
    <dbReference type="NCBI Taxonomy" id="412755"/>
    <lineage>
        <taxon>unclassified sequences</taxon>
        <taxon>metagenomes</taxon>
        <taxon>ecological metagenomes</taxon>
    </lineage>
</organism>
<gene>
    <name evidence="1" type="ORF">LCGC14_1326730</name>
</gene>
<protein>
    <submittedName>
        <fullName evidence="1">Uncharacterized protein</fullName>
    </submittedName>
</protein>
<sequence>MRSPTIKMIENFRSRIAKKKYIPKITFQGQTVYRNDGCFMDSKDIKNMTNEEILECLNRQLKILHGIDYWIKQKETVN</sequence>
<dbReference type="EMBL" id="LAZR01007972">
    <property type="protein sequence ID" value="KKM81746.1"/>
    <property type="molecule type" value="Genomic_DNA"/>
</dbReference>
<reference evidence="1" key="1">
    <citation type="journal article" date="2015" name="Nature">
        <title>Complex archaea that bridge the gap between prokaryotes and eukaryotes.</title>
        <authorList>
            <person name="Spang A."/>
            <person name="Saw J.H."/>
            <person name="Jorgensen S.L."/>
            <person name="Zaremba-Niedzwiedzka K."/>
            <person name="Martijn J."/>
            <person name="Lind A.E."/>
            <person name="van Eijk R."/>
            <person name="Schleper C."/>
            <person name="Guy L."/>
            <person name="Ettema T.J."/>
        </authorList>
    </citation>
    <scope>NUCLEOTIDE SEQUENCE</scope>
</reference>
<name>A0A0F9L3Q3_9ZZZZ</name>
<dbReference type="AlphaFoldDB" id="A0A0F9L3Q3"/>